<feature type="transmembrane region" description="Helical" evidence="3">
    <location>
        <begin position="114"/>
        <end position="133"/>
    </location>
</feature>
<feature type="compositionally biased region" description="Polar residues" evidence="2">
    <location>
        <begin position="441"/>
        <end position="450"/>
    </location>
</feature>
<reference evidence="4 5" key="2">
    <citation type="submission" date="2019-01" db="EMBL/GenBank/DDBJ databases">
        <title>The decoding of complex shrimp genome reveals the adaptation for benthos swimmer, frequently molting mechanism and breeding impact on genome.</title>
        <authorList>
            <person name="Sun Y."/>
            <person name="Gao Y."/>
            <person name="Yu Y."/>
        </authorList>
    </citation>
    <scope>NUCLEOTIDE SEQUENCE [LARGE SCALE GENOMIC DNA]</scope>
    <source>
        <tissue evidence="4">Muscle</tissue>
    </source>
</reference>
<dbReference type="SUPFAM" id="SSF103473">
    <property type="entry name" value="MFS general substrate transporter"/>
    <property type="match status" value="1"/>
</dbReference>
<sequence length="575" mass="62806">MDNPTFASEEHLAFTRGRNMVDDDVKHGVNNGYMIRGKNYDVAENNRLNGGGHRDVIGSSKIIGEEKRDVKNNNHSLTNGKHLDVVEEEETSESMCGGFGRYPNWLQCCAQPRIFLVVYCILNILGGAEVTFFMGSTTSFEKHFHFSSKDVGYIILFSEFGPIILSMVLSFLGGRGNRPRWLAFGGFLAGVGTLAIFSAVLFYPPPTLSESGQLKDSRKLEVESETSCFLSNTFAFVLFFVGRALKGVGGALNFTLGSSYLDDSIKKKDSPVYFALSTTLGIVGPFIGFSLSAFALNIYVLPGQNHGILPSDPRWVGAWWMGPLVFSSLMFVFACVVALFPRKMKKNSSIDCDAEQQNGDPQQRHLSEPLSDSGIIHTSVVPCDNLEQPRTKERNGGMKERNGGTGERGDRGRGKEGGGGRDSSLKKKMDEKQKTGDETLEGNTKANLETKTSPVQELRVAMGRILSNKVVVFLALADFFAIMGAAGLFFWLPKYFEHQFRTSKAKASLFTGISGTSSVILGVVGGACGSAASAGRPHRRPHRVGLPGAVHAVAVRPDVHLVRFQRRFARDSVRG</sequence>
<dbReference type="PANTHER" id="PTHR11388">
    <property type="entry name" value="ORGANIC ANION TRANSPORTER"/>
    <property type="match status" value="1"/>
</dbReference>
<dbReference type="GO" id="GO:0016323">
    <property type="term" value="C:basolateral plasma membrane"/>
    <property type="evidence" value="ECO:0007669"/>
    <property type="project" value="TreeGrafter"/>
</dbReference>
<dbReference type="GO" id="GO:0015347">
    <property type="term" value="F:sodium-independent organic anion transmembrane transporter activity"/>
    <property type="evidence" value="ECO:0007669"/>
    <property type="project" value="TreeGrafter"/>
</dbReference>
<name>A0A3R7QGR7_PENVA</name>
<accession>A0A3R7QGR7</accession>
<feature type="transmembrane region" description="Helical" evidence="3">
    <location>
        <begin position="234"/>
        <end position="261"/>
    </location>
</feature>
<dbReference type="Gene3D" id="1.20.1250.20">
    <property type="entry name" value="MFS general substrate transporter like domains"/>
    <property type="match status" value="2"/>
</dbReference>
<dbReference type="OrthoDB" id="5062115at2759"/>
<protein>
    <recommendedName>
        <fullName evidence="6">Organic anion transporter</fullName>
    </recommendedName>
</protein>
<dbReference type="PANTHER" id="PTHR11388:SF76">
    <property type="entry name" value="SOLUTE CARRIER ORGANIC ANION TRANSPORTER FAMILY MEMBER"/>
    <property type="match status" value="1"/>
</dbReference>
<proteinExistence type="predicted"/>
<feature type="transmembrane region" description="Helical" evidence="3">
    <location>
        <begin position="512"/>
        <end position="534"/>
    </location>
</feature>
<evidence type="ECO:0000256" key="2">
    <source>
        <dbReference type="SAM" id="MobiDB-lite"/>
    </source>
</evidence>
<dbReference type="InterPro" id="IPR004156">
    <property type="entry name" value="OATP"/>
</dbReference>
<evidence type="ECO:0000256" key="1">
    <source>
        <dbReference type="ARBA" id="ARBA00023157"/>
    </source>
</evidence>
<evidence type="ECO:0000313" key="4">
    <source>
        <dbReference type="EMBL" id="ROT66867.1"/>
    </source>
</evidence>
<dbReference type="Proteomes" id="UP000283509">
    <property type="component" value="Unassembled WGS sequence"/>
</dbReference>
<feature type="transmembrane region" description="Helical" evidence="3">
    <location>
        <begin position="470"/>
        <end position="492"/>
    </location>
</feature>
<keyword evidence="3" id="KW-0472">Membrane</keyword>
<feature type="transmembrane region" description="Helical" evidence="3">
    <location>
        <begin position="273"/>
        <end position="300"/>
    </location>
</feature>
<dbReference type="GO" id="GO:0043252">
    <property type="term" value="P:sodium-independent organic anion transport"/>
    <property type="evidence" value="ECO:0007669"/>
    <property type="project" value="TreeGrafter"/>
</dbReference>
<dbReference type="InterPro" id="IPR036259">
    <property type="entry name" value="MFS_trans_sf"/>
</dbReference>
<evidence type="ECO:0008006" key="6">
    <source>
        <dbReference type="Google" id="ProtNLM"/>
    </source>
</evidence>
<evidence type="ECO:0000256" key="3">
    <source>
        <dbReference type="SAM" id="Phobius"/>
    </source>
</evidence>
<keyword evidence="3" id="KW-1133">Transmembrane helix</keyword>
<feature type="region of interest" description="Disordered" evidence="2">
    <location>
        <begin position="351"/>
        <end position="450"/>
    </location>
</feature>
<dbReference type="Pfam" id="PF03137">
    <property type="entry name" value="OATP"/>
    <property type="match status" value="2"/>
</dbReference>
<keyword evidence="1" id="KW-1015">Disulfide bond</keyword>
<feature type="transmembrane region" description="Helical" evidence="3">
    <location>
        <begin position="181"/>
        <end position="203"/>
    </location>
</feature>
<evidence type="ECO:0000313" key="5">
    <source>
        <dbReference type="Proteomes" id="UP000283509"/>
    </source>
</evidence>
<keyword evidence="3" id="KW-0812">Transmembrane</keyword>
<dbReference type="EMBL" id="QCYY01002879">
    <property type="protein sequence ID" value="ROT66867.1"/>
    <property type="molecule type" value="Genomic_DNA"/>
</dbReference>
<reference evidence="4 5" key="1">
    <citation type="submission" date="2018-04" db="EMBL/GenBank/DDBJ databases">
        <authorList>
            <person name="Zhang X."/>
            <person name="Yuan J."/>
            <person name="Li F."/>
            <person name="Xiang J."/>
        </authorList>
    </citation>
    <scope>NUCLEOTIDE SEQUENCE [LARGE SCALE GENOMIC DNA]</scope>
    <source>
        <tissue evidence="4">Muscle</tissue>
    </source>
</reference>
<comment type="caution">
    <text evidence="4">The sequence shown here is derived from an EMBL/GenBank/DDBJ whole genome shotgun (WGS) entry which is preliminary data.</text>
</comment>
<keyword evidence="5" id="KW-1185">Reference proteome</keyword>
<feature type="compositionally biased region" description="Basic and acidic residues" evidence="2">
    <location>
        <begin position="387"/>
        <end position="437"/>
    </location>
</feature>
<feature type="compositionally biased region" description="Polar residues" evidence="2">
    <location>
        <begin position="351"/>
        <end position="361"/>
    </location>
</feature>
<organism evidence="4 5">
    <name type="scientific">Penaeus vannamei</name>
    <name type="common">Whiteleg shrimp</name>
    <name type="synonym">Litopenaeus vannamei</name>
    <dbReference type="NCBI Taxonomy" id="6689"/>
    <lineage>
        <taxon>Eukaryota</taxon>
        <taxon>Metazoa</taxon>
        <taxon>Ecdysozoa</taxon>
        <taxon>Arthropoda</taxon>
        <taxon>Crustacea</taxon>
        <taxon>Multicrustacea</taxon>
        <taxon>Malacostraca</taxon>
        <taxon>Eumalacostraca</taxon>
        <taxon>Eucarida</taxon>
        <taxon>Decapoda</taxon>
        <taxon>Dendrobranchiata</taxon>
        <taxon>Penaeoidea</taxon>
        <taxon>Penaeidae</taxon>
        <taxon>Penaeus</taxon>
    </lineage>
</organism>
<dbReference type="AlphaFoldDB" id="A0A3R7QGR7"/>
<gene>
    <name evidence="4" type="ORF">C7M84_015059</name>
</gene>
<feature type="transmembrane region" description="Helical" evidence="3">
    <location>
        <begin position="320"/>
        <end position="340"/>
    </location>
</feature>
<feature type="transmembrane region" description="Helical" evidence="3">
    <location>
        <begin position="153"/>
        <end position="174"/>
    </location>
</feature>